<dbReference type="SMART" id="SM00516">
    <property type="entry name" value="SEC14"/>
    <property type="match status" value="1"/>
</dbReference>
<dbReference type="SMART" id="SM01100">
    <property type="entry name" value="CRAL_TRIO_N"/>
    <property type="match status" value="1"/>
</dbReference>
<dbReference type="PANTHER" id="PTHR10174:SF130">
    <property type="entry name" value="ALPHA-TOCOPHEROL TRANSFER PROTEIN-LIKE"/>
    <property type="match status" value="1"/>
</dbReference>
<evidence type="ECO:0000313" key="2">
    <source>
        <dbReference type="EMBL" id="CAG5133155.1"/>
    </source>
</evidence>
<feature type="domain" description="CRAL-TRIO" evidence="1">
    <location>
        <begin position="97"/>
        <end position="262"/>
    </location>
</feature>
<accession>A0A8S3ZZX4</accession>
<organism evidence="2 3">
    <name type="scientific">Candidula unifasciata</name>
    <dbReference type="NCBI Taxonomy" id="100452"/>
    <lineage>
        <taxon>Eukaryota</taxon>
        <taxon>Metazoa</taxon>
        <taxon>Spiralia</taxon>
        <taxon>Lophotrochozoa</taxon>
        <taxon>Mollusca</taxon>
        <taxon>Gastropoda</taxon>
        <taxon>Heterobranchia</taxon>
        <taxon>Euthyneura</taxon>
        <taxon>Panpulmonata</taxon>
        <taxon>Eupulmonata</taxon>
        <taxon>Stylommatophora</taxon>
        <taxon>Helicina</taxon>
        <taxon>Helicoidea</taxon>
        <taxon>Geomitridae</taxon>
        <taxon>Candidula</taxon>
    </lineage>
</organism>
<reference evidence="2" key="1">
    <citation type="submission" date="2021-04" db="EMBL/GenBank/DDBJ databases">
        <authorList>
            <consortium name="Molecular Ecology Group"/>
        </authorList>
    </citation>
    <scope>NUCLEOTIDE SEQUENCE</scope>
</reference>
<proteinExistence type="predicted"/>
<dbReference type="EMBL" id="CAJHNH020005979">
    <property type="protein sequence ID" value="CAG5133155.1"/>
    <property type="molecule type" value="Genomic_DNA"/>
</dbReference>
<dbReference type="InterPro" id="IPR036865">
    <property type="entry name" value="CRAL-TRIO_dom_sf"/>
</dbReference>
<evidence type="ECO:0000313" key="3">
    <source>
        <dbReference type="Proteomes" id="UP000678393"/>
    </source>
</evidence>
<dbReference type="SUPFAM" id="SSF46938">
    <property type="entry name" value="CRAL/TRIO N-terminal domain"/>
    <property type="match status" value="1"/>
</dbReference>
<gene>
    <name evidence="2" type="ORF">CUNI_LOCUS18713</name>
</gene>
<dbReference type="InterPro" id="IPR001251">
    <property type="entry name" value="CRAL-TRIO_dom"/>
</dbReference>
<dbReference type="SUPFAM" id="SSF52087">
    <property type="entry name" value="CRAL/TRIO domain"/>
    <property type="match status" value="1"/>
</dbReference>
<dbReference type="GO" id="GO:1902936">
    <property type="term" value="F:phosphatidylinositol bisphosphate binding"/>
    <property type="evidence" value="ECO:0007669"/>
    <property type="project" value="TreeGrafter"/>
</dbReference>
<protein>
    <recommendedName>
        <fullName evidence="1">CRAL-TRIO domain-containing protein</fullName>
    </recommendedName>
</protein>
<keyword evidence="3" id="KW-1185">Reference proteome</keyword>
<dbReference type="Pfam" id="PF03765">
    <property type="entry name" value="CRAL_TRIO_N"/>
    <property type="match status" value="1"/>
</dbReference>
<dbReference type="OrthoDB" id="75724at2759"/>
<dbReference type="PROSITE" id="PS50191">
    <property type="entry name" value="CRAL_TRIO"/>
    <property type="match status" value="1"/>
</dbReference>
<sequence>MLKSSKKEDGGYTCTLSPELQEKAAKELNEDPKTRLLEIKNLRTRLEKVPGLQPRTDVRFLLRFLRARKFDQERSFQLVKNYYDIRVQFPEMCSDLKPSRVRHVFDDGFIEVLKHRDNEGCRVIILRPDNWDPDRYPAADILKAIYMTFAMISEDEDTQVSGVHLISYLATMTFKQLSQATPNMAKFFISTLQDVVPIRLKRYDFVKESAFFDVILALMKPFMKEKLLSRLVVNGDKFDKLHSSINPEFLPIDLGGKLPKHSNKELVESLLASDAQFEEDNKFGFVKMNVNSGNSVSKSGDADMQGLGGTFKKLDI</sequence>
<dbReference type="CDD" id="cd00170">
    <property type="entry name" value="SEC14"/>
    <property type="match status" value="1"/>
</dbReference>
<dbReference type="InterPro" id="IPR036273">
    <property type="entry name" value="CRAL/TRIO_N_dom_sf"/>
</dbReference>
<dbReference type="PANTHER" id="PTHR10174">
    <property type="entry name" value="ALPHA-TOCOPHEROL TRANSFER PROTEIN-RELATED"/>
    <property type="match status" value="1"/>
</dbReference>
<name>A0A8S3ZZX4_9EUPU</name>
<dbReference type="Gene3D" id="1.20.5.1200">
    <property type="entry name" value="Alpha-tocopherol transfer"/>
    <property type="match status" value="1"/>
</dbReference>
<comment type="caution">
    <text evidence="2">The sequence shown here is derived from an EMBL/GenBank/DDBJ whole genome shotgun (WGS) entry which is preliminary data.</text>
</comment>
<dbReference type="AlphaFoldDB" id="A0A8S3ZZX4"/>
<dbReference type="Pfam" id="PF00650">
    <property type="entry name" value="CRAL_TRIO"/>
    <property type="match status" value="1"/>
</dbReference>
<dbReference type="GO" id="GO:0016020">
    <property type="term" value="C:membrane"/>
    <property type="evidence" value="ECO:0007669"/>
    <property type="project" value="TreeGrafter"/>
</dbReference>
<dbReference type="Proteomes" id="UP000678393">
    <property type="component" value="Unassembled WGS sequence"/>
</dbReference>
<dbReference type="InterPro" id="IPR011074">
    <property type="entry name" value="CRAL/TRIO_N_dom"/>
</dbReference>
<dbReference type="PRINTS" id="PR00180">
    <property type="entry name" value="CRETINALDHBP"/>
</dbReference>
<evidence type="ECO:0000259" key="1">
    <source>
        <dbReference type="PROSITE" id="PS50191"/>
    </source>
</evidence>
<dbReference type="Gene3D" id="3.40.525.10">
    <property type="entry name" value="CRAL-TRIO lipid binding domain"/>
    <property type="match status" value="1"/>
</dbReference>
<dbReference type="Gene3D" id="1.10.8.20">
    <property type="entry name" value="N-terminal domain of phosphatidylinositol transfer protein sec14p"/>
    <property type="match status" value="1"/>
</dbReference>